<keyword evidence="5" id="KW-1185">Reference proteome</keyword>
<proteinExistence type="inferred from homology"/>
<dbReference type="RefSeq" id="WP_089272541.1">
    <property type="nucleotide sequence ID" value="NZ_FZNN01000017.1"/>
</dbReference>
<protein>
    <submittedName>
        <fullName evidence="4">2-methylcitrate dehydratase PrpD</fullName>
    </submittedName>
</protein>
<evidence type="ECO:0000256" key="1">
    <source>
        <dbReference type="ARBA" id="ARBA00006174"/>
    </source>
</evidence>
<dbReference type="PANTHER" id="PTHR16943">
    <property type="entry name" value="2-METHYLCITRATE DEHYDRATASE-RELATED"/>
    <property type="match status" value="1"/>
</dbReference>
<dbReference type="Gene3D" id="3.30.1330.120">
    <property type="entry name" value="2-methylcitrate dehydratase PrpD"/>
    <property type="match status" value="1"/>
</dbReference>
<dbReference type="EMBL" id="FZNN01000017">
    <property type="protein sequence ID" value="SNR70983.1"/>
    <property type="molecule type" value="Genomic_DNA"/>
</dbReference>
<dbReference type="Gene3D" id="1.10.4100.10">
    <property type="entry name" value="2-methylcitrate dehydratase PrpD"/>
    <property type="match status" value="1"/>
</dbReference>
<dbReference type="OrthoDB" id="9795089at2"/>
<evidence type="ECO:0000313" key="5">
    <source>
        <dbReference type="Proteomes" id="UP000198417"/>
    </source>
</evidence>
<dbReference type="InterPro" id="IPR042188">
    <property type="entry name" value="MmgE/PrpD_sf_2"/>
</dbReference>
<dbReference type="InterPro" id="IPR036148">
    <property type="entry name" value="MmgE/PrpD_sf"/>
</dbReference>
<sequence length="439" mass="45611">MKDQATRAAVTPALAEFAAGFDAGDIPASVRAVMRLSILDWLAVGIAGRDEPVAKAVRALANEEGGDEQAHALAMAQRVPARMAALINGSVSHALDYDDTHFAHIGHPSVAVVSAALAVAERVGASGAAFQTACLIGCEASVRTGLWLGRGHYQIGFHQTATAGAFGAGLAAGRLLGLGPDGMADVLGLLATRASGLKAQFGSMGKPFNAGIAAANGVEAALLVSHGFVPRRDAMDCAQGFGATHHGESDPSALDRLGVDWHFTDVSHKFHACCHGLHAALEALVAIGGVTPDDVAQIRVSTHPRWLTVCNIATPQTGLQAKFSYTQVLAMRLLGQDTARLDSYTDALCADARITALRDRVVVIGNEDVAETASQITLVMKDGTERLARHDLTGAIPLEQRRAKVQAKAESLIGAERVSLLVSLVDEEAAPADIGAALI</sequence>
<dbReference type="InterPro" id="IPR045336">
    <property type="entry name" value="MmgE_PrpD_N"/>
</dbReference>
<dbReference type="AlphaFoldDB" id="A0A238YK33"/>
<dbReference type="InterPro" id="IPR005656">
    <property type="entry name" value="MmgE_PrpD"/>
</dbReference>
<dbReference type="InterPro" id="IPR045337">
    <property type="entry name" value="MmgE_PrpD_C"/>
</dbReference>
<dbReference type="InterPro" id="IPR042183">
    <property type="entry name" value="MmgE/PrpD_sf_1"/>
</dbReference>
<evidence type="ECO:0000259" key="2">
    <source>
        <dbReference type="Pfam" id="PF03972"/>
    </source>
</evidence>
<dbReference type="PANTHER" id="PTHR16943:SF8">
    <property type="entry name" value="2-METHYLCITRATE DEHYDRATASE"/>
    <property type="match status" value="1"/>
</dbReference>
<dbReference type="Pfam" id="PF19305">
    <property type="entry name" value="MmgE_PrpD_C"/>
    <property type="match status" value="1"/>
</dbReference>
<accession>A0A238YK33</accession>
<name>A0A238YK33_9RHOB</name>
<evidence type="ECO:0000259" key="3">
    <source>
        <dbReference type="Pfam" id="PF19305"/>
    </source>
</evidence>
<dbReference type="GO" id="GO:0016829">
    <property type="term" value="F:lyase activity"/>
    <property type="evidence" value="ECO:0007669"/>
    <property type="project" value="InterPro"/>
</dbReference>
<feature type="domain" description="MmgE/PrpD C-terminal" evidence="3">
    <location>
        <begin position="271"/>
        <end position="412"/>
    </location>
</feature>
<gene>
    <name evidence="4" type="ORF">SAMN06265370_11763</name>
</gene>
<evidence type="ECO:0000313" key="4">
    <source>
        <dbReference type="EMBL" id="SNR70983.1"/>
    </source>
</evidence>
<reference evidence="4 5" key="1">
    <citation type="submission" date="2017-06" db="EMBL/GenBank/DDBJ databases">
        <authorList>
            <person name="Kim H.J."/>
            <person name="Triplett B.A."/>
        </authorList>
    </citation>
    <scope>NUCLEOTIDE SEQUENCE [LARGE SCALE GENOMIC DNA]</scope>
    <source>
        <strain evidence="4 5">DSM 29052</strain>
    </source>
</reference>
<comment type="similarity">
    <text evidence="1">Belongs to the PrpD family.</text>
</comment>
<dbReference type="Pfam" id="PF03972">
    <property type="entry name" value="MmgE_PrpD_N"/>
    <property type="match status" value="1"/>
</dbReference>
<feature type="domain" description="MmgE/PrpD N-terminal" evidence="2">
    <location>
        <begin position="13"/>
        <end position="251"/>
    </location>
</feature>
<dbReference type="SUPFAM" id="SSF103378">
    <property type="entry name" value="2-methylcitrate dehydratase PrpD"/>
    <property type="match status" value="1"/>
</dbReference>
<dbReference type="Proteomes" id="UP000198417">
    <property type="component" value="Unassembled WGS sequence"/>
</dbReference>
<organism evidence="4 5">
    <name type="scientific">Puniceibacterium sediminis</name>
    <dbReference type="NCBI Taxonomy" id="1608407"/>
    <lineage>
        <taxon>Bacteria</taxon>
        <taxon>Pseudomonadati</taxon>
        <taxon>Pseudomonadota</taxon>
        <taxon>Alphaproteobacteria</taxon>
        <taxon>Rhodobacterales</taxon>
        <taxon>Paracoccaceae</taxon>
        <taxon>Puniceibacterium</taxon>
    </lineage>
</organism>